<name>A0AAV3QRG0_LITER</name>
<proteinExistence type="predicted"/>
<organism evidence="1 2">
    <name type="scientific">Lithospermum erythrorhizon</name>
    <name type="common">Purple gromwell</name>
    <name type="synonym">Lithospermum officinale var. erythrorhizon</name>
    <dbReference type="NCBI Taxonomy" id="34254"/>
    <lineage>
        <taxon>Eukaryota</taxon>
        <taxon>Viridiplantae</taxon>
        <taxon>Streptophyta</taxon>
        <taxon>Embryophyta</taxon>
        <taxon>Tracheophyta</taxon>
        <taxon>Spermatophyta</taxon>
        <taxon>Magnoliopsida</taxon>
        <taxon>eudicotyledons</taxon>
        <taxon>Gunneridae</taxon>
        <taxon>Pentapetalae</taxon>
        <taxon>asterids</taxon>
        <taxon>lamiids</taxon>
        <taxon>Boraginales</taxon>
        <taxon>Boraginaceae</taxon>
        <taxon>Boraginoideae</taxon>
        <taxon>Lithospermeae</taxon>
        <taxon>Lithospermum</taxon>
    </lineage>
</organism>
<dbReference type="PANTHER" id="PTHR11439:SF517">
    <property type="entry name" value="CYSTEINE-RICH RLK (RECEPTOR-LIKE PROTEIN KINASE) 8"/>
    <property type="match status" value="1"/>
</dbReference>
<gene>
    <name evidence="1" type="ORF">LIER_20933</name>
</gene>
<sequence length="162" mass="18073">MNYFLGIEVVQLENGIFISKKQYTEIVLRRFGMTDCNVVSTPIATGVKVDQDRSGKQRESEIAGLQTYTDSDYAGDFDNKKSTSGYAFVLNCGAVAWASKKQPIVTLSTKEPEFVAATTCACQLIWMKKILKTIGHEEEECSVMYCDNNSTVKLSRNPVMRS</sequence>
<evidence type="ECO:0008006" key="3">
    <source>
        <dbReference type="Google" id="ProtNLM"/>
    </source>
</evidence>
<dbReference type="Proteomes" id="UP001454036">
    <property type="component" value="Unassembled WGS sequence"/>
</dbReference>
<dbReference type="AlphaFoldDB" id="A0AAV3QRG0"/>
<keyword evidence="2" id="KW-1185">Reference proteome</keyword>
<comment type="caution">
    <text evidence="1">The sequence shown here is derived from an EMBL/GenBank/DDBJ whole genome shotgun (WGS) entry which is preliminary data.</text>
</comment>
<reference evidence="1 2" key="1">
    <citation type="submission" date="2024-01" db="EMBL/GenBank/DDBJ databases">
        <title>The complete chloroplast genome sequence of Lithospermum erythrorhizon: insights into the phylogenetic relationship among Boraginaceae species and the maternal lineages of purple gromwells.</title>
        <authorList>
            <person name="Okada T."/>
            <person name="Watanabe K."/>
        </authorList>
    </citation>
    <scope>NUCLEOTIDE SEQUENCE [LARGE SCALE GENOMIC DNA]</scope>
</reference>
<dbReference type="CDD" id="cd09272">
    <property type="entry name" value="RNase_HI_RT_Ty1"/>
    <property type="match status" value="1"/>
</dbReference>
<evidence type="ECO:0000313" key="2">
    <source>
        <dbReference type="Proteomes" id="UP001454036"/>
    </source>
</evidence>
<dbReference type="EMBL" id="BAABME010005414">
    <property type="protein sequence ID" value="GAA0165557.1"/>
    <property type="molecule type" value="Genomic_DNA"/>
</dbReference>
<evidence type="ECO:0000313" key="1">
    <source>
        <dbReference type="EMBL" id="GAA0165557.1"/>
    </source>
</evidence>
<protein>
    <recommendedName>
        <fullName evidence="3">Reverse transcriptase Ty1/copia-type domain-containing protein</fullName>
    </recommendedName>
</protein>
<dbReference type="PANTHER" id="PTHR11439">
    <property type="entry name" value="GAG-POL-RELATED RETROTRANSPOSON"/>
    <property type="match status" value="1"/>
</dbReference>
<accession>A0AAV3QRG0</accession>